<evidence type="ECO:0000313" key="3">
    <source>
        <dbReference type="Proteomes" id="UP000289665"/>
    </source>
</evidence>
<protein>
    <submittedName>
        <fullName evidence="2">Major capsid hexamer protein</fullName>
    </submittedName>
</protein>
<dbReference type="NCBIfam" id="NF033847">
    <property type="entry name" value="MCP_Sipho"/>
    <property type="match status" value="1"/>
</dbReference>
<evidence type="ECO:0000313" key="2">
    <source>
        <dbReference type="EMBL" id="QAY16765.1"/>
    </source>
</evidence>
<accession>A0A411CSE1</accession>
<sequence length="629" mass="66397">MGNVSLEKIIEAAQTAGANGAPLSQDERRTKIKELLGESDRSEVDALLNEAIEKFQDLNAAEPTTDAELFGLELLVDAMETTREVQNDLDAADQAKAQARADLAARAAKITGEGEPAGEEGGDGGEGANATDTGDPAKVEGESAEAGEGGDGAAAENTEGGEGAEAGAENAGAELVTAAARPHFSVGSVAKRAKPVRTEQTEQTAGGLKIITAAGVRGREAGDELGGIKDLAAAASARIKGLPTKGVRATTKADIASLQIQFPEDLVASGAVDDGQVLRRAVDESRLEGGELTAAGWCAPSDVLYDIPGSLTDANAGLLDLPEVQMTRGGLRFRRQVDFGAIYAGGMAGRVMTEAQADSEDPEDYTKQFYRVDCPDFDEVRADAVYTGATAGILQNHAYPEEVEAQISELIAAHAHRVNAITLQRVETLFAAQNAVNFTGTFGPSISGASLNAIEWLITNERYRWRASESMRFKVVLPIWYKPTFRADYALRTGVDNALAVTDAQIEGWFSDRGASVDWVYDWQDALVNAGTGVGQTATLTAYPTSVKALVYPEGTIVRGRGDIINLEAVYDSVGLTTNDFLRLFMEESLAIAWRAYRGSVATLPIDVNGATGAARDLDHNGKIVVVTP</sequence>
<proteinExistence type="predicted"/>
<dbReference type="KEGG" id="vg:63025978"/>
<dbReference type="InterPro" id="IPR047790">
    <property type="entry name" value="MCP_Sipho"/>
</dbReference>
<evidence type="ECO:0000256" key="1">
    <source>
        <dbReference type="SAM" id="MobiDB-lite"/>
    </source>
</evidence>
<organism evidence="2 3">
    <name type="scientific">Gordonia phage Tiamoceli</name>
    <dbReference type="NCBI Taxonomy" id="2510508"/>
    <lineage>
        <taxon>Viruses</taxon>
        <taxon>Duplodnaviria</taxon>
        <taxon>Heunggongvirae</taxon>
        <taxon>Uroviricota</taxon>
        <taxon>Caudoviricetes</taxon>
        <taxon>Stackebrandtviridae</taxon>
        <taxon>Schenleyvirinae</taxon>
        <taxon>Dexdertvirus</taxon>
        <taxon>Dexdertvirus tiamoceli</taxon>
    </lineage>
</organism>
<dbReference type="Proteomes" id="UP000289665">
    <property type="component" value="Segment"/>
</dbReference>
<feature type="region of interest" description="Disordered" evidence="1">
    <location>
        <begin position="111"/>
        <end position="169"/>
    </location>
</feature>
<dbReference type="RefSeq" id="YP_010001483.1">
    <property type="nucleotide sequence ID" value="NC_053211.1"/>
</dbReference>
<dbReference type="GeneID" id="63025978"/>
<gene>
    <name evidence="2" type="primary">21</name>
    <name evidence="2" type="ORF">SEA_TIAMOCELI_21</name>
</gene>
<keyword evidence="3" id="KW-1185">Reference proteome</keyword>
<dbReference type="EMBL" id="MK433264">
    <property type="protein sequence ID" value="QAY16765.1"/>
    <property type="molecule type" value="Genomic_DNA"/>
</dbReference>
<name>A0A411CSE1_9CAUD</name>
<reference evidence="2 3" key="1">
    <citation type="submission" date="2019-01" db="EMBL/GenBank/DDBJ databases">
        <authorList>
            <person name="Correa-Alfonzo M.C."/>
            <person name="Gonzalez-Espada L.V."/>
            <person name="Jaramillo-Canas A.J."/>
            <person name="Delgado-Cruz A.S."/>
            <person name="Delgado-Hernandez N.A."/>
            <person name="Diaz-Garcia L."/>
            <person name="Fernandez-Martinez M."/>
            <person name="Vazquez E."/>
            <person name="Rubin M.R."/>
            <person name="Garlena R.A."/>
            <person name="Russell D.A."/>
            <person name="Pope W.H."/>
            <person name="Jacobs-Sera D."/>
            <person name="Hatfull G.F."/>
        </authorList>
    </citation>
    <scope>NUCLEOTIDE SEQUENCE [LARGE SCALE GENOMIC DNA]</scope>
</reference>